<dbReference type="RefSeq" id="XP_008624889.2">
    <property type="nucleotide sequence ID" value="XM_008626667.2"/>
</dbReference>
<sequence>MEKFKKCPKKRFRGTRRTKFLIKKQGGISEESKSTVFPSNYITSIIVKYLNDNKSKVNKYDYDMYEKESQDLKDKLFFNKSEILEIDIIKSCLYFDNDETLQQINYKILYDVLKKCIDHENILMKVEELGFSAENIKSQNDEDVHICSKYQSKNFLNYIYQNLKAVTKINKNFDVLYKLMKIIKSIMHIIPYKYKIKYLFYFCSLFNIYQKEYERTSNPYDNEDIDENSKEGNKNESTIFTNIDQENFLNILFELITGLVNLKLNYNNYDDNYLIFNYFVLRWILVFFKNKYTFFSKKKIHSLIKAKYMILLFSILKNLHESCNFNVESVLSNTQNDTKVLLNNNGTNINGENAHAIDQQYLYDASGNYIGNFIEDQNINNEEFVNQMEEKEYENFNYKSTTHFNEPSVLDFLCNEKGNKDGIMIGSSIYEKIKNTKDEINNIIKTFYDKVDLNIERNMKEIKDNINVSTHDIFITFYNLFNKINDIHKHIVLLYFSQDFIKISEYEYSYYIIFNSFQLLNKLLTIENFVIHPLIFLSLEQVMVYYENVIIYLYKKKNDMNEEFYKFCENFNTKHKNIYENIFTRMWSLYMLIISDEYTKKDDSDKLNEKSSAFINLNTSKDDNLGINANQKEVHITNYINNYISILKINDLHFSKEYKDLILSNTNKGYINCLVSCLSTSYRVIGLGFYLEENYFFTYNELIYRDIFILNRMLKDSNKLYYGGNFKFLMNFFYPLLMCYINLYEKEPNHSIKKELFLSYIKNVLIYFSRTLNDCINLYYFISTQIEDIYILATKFTNCNDYTLLLLFINFLTNFYTSTIKSNQKQKNVEGRNILINMKNVNKHISNMKYKYTNINLQKNNYFLNHISDNLLKIFIPRFITFLTSTYQQKFTPSNNLVVQENTQSVLDSFSSLIYLCLHFSSSFNFNDILVVLEQILQNGIEKDIFSLISILNVIKIVIPFFTFDQLKICSIYYKKAMYAINDILNNKLSGFSVLENDGHILGNVDNSASIQGFPQTNNSNNVNYFDNTFCSEISQNEFQNGFHNSSSLNGYNAEDENSTSNSNSIYPNIQSNSSMLYRENSLSFLTQGIIGKNDKINNERITTKSKGTKVKNGIKKAERKTKMKRDKKIKNLKKKKITKDMKLQIEKFKFAKFLIFEGVSELFRYFGNIILSKRKEQEELMQNRDQNITRENWNDGNTINENNTGSMINNNEMNIFNSIFVGQILHEDNLPEMMKKENILIFFDSISSYNTNKYIKKIYTYINNLTMYLKECKEIDSNYSYNIFFSILPIIMKWLFFINKTFTGKTSRKALFENIIHIGKANIKNLFLHITPGLLVEDINCKKIAVHILYLLIKNCRIEYEDQKQLFNLCLTCAYDSDKSLLKVLLKFLLSSIFTFSKDIILSNIKNLTNLLNLISNKKTYIYTIQKFFSKLNNMLEKEIKNNEFENIDSPKIGLENIGINSPLNENGIDNSNDLPLMPYLTKKSKQIFRKFIKMEKMNNITNAFENKNEYNHNRMNSKHKIGTSIHKNHKNNQFSSEHNLNSNIMSGKYDGYSDSVDSYRSNEYDSDMNNYDDVESVGSFKNRDINKRKNKSHKITKSRKNKNIANTFFENVSKHIGEKEKTFMQTTLTQIMAKPNKTHKNVKGKIPKLKSNPLISDILNNLGNFIMKNKTNLNVSLKNKKEIKNLFGDRYFIKQNTNNENKNTKNYDSSSEDEEGQIEIRNDGKIVIHNLDSNSKNTKNKKRKDDMLLKKYNIINEKQNMHSKSKTMNKSINKRNKNQFITADKNAYKSKKGQGDIIKKNKPLPYSYVALKPIMAKEKFRSKTLHAFKSIKNSSKKNGKKKKLT</sequence>
<dbReference type="GeneID" id="19961221"/>
<dbReference type="OrthoDB" id="376316at2759"/>
<feature type="compositionally biased region" description="Basic residues" evidence="1">
    <location>
        <begin position="1836"/>
        <end position="1847"/>
    </location>
</feature>
<evidence type="ECO:0000313" key="3">
    <source>
        <dbReference type="Proteomes" id="UP000290582"/>
    </source>
</evidence>
<protein>
    <submittedName>
        <fullName evidence="2">Uncharacterized protein</fullName>
    </submittedName>
</protein>
<dbReference type="Proteomes" id="UP000290582">
    <property type="component" value="Chromosome PVVCY_09"/>
</dbReference>
<dbReference type="EMBL" id="LR215065">
    <property type="protein sequence ID" value="VEV56518.1"/>
    <property type="molecule type" value="Genomic_DNA"/>
</dbReference>
<evidence type="ECO:0000313" key="2">
    <source>
        <dbReference type="EMBL" id="VEV56518.1"/>
    </source>
</evidence>
<proteinExistence type="predicted"/>
<gene>
    <name evidence="2" type="ORF">PVVCY_0903290</name>
</gene>
<dbReference type="VEuPathDB" id="PlasmoDB:PVVCY_0903290"/>
<reference evidence="2 3" key="1">
    <citation type="submission" date="2019-01" db="EMBL/GenBank/DDBJ databases">
        <authorList>
            <person name="Ramaprasad A."/>
        </authorList>
    </citation>
    <scope>NUCLEOTIDE SEQUENCE [LARGE SCALE GENOMIC DNA]</scope>
</reference>
<dbReference type="KEGG" id="pvv:PVVCY_0903290"/>
<accession>A0A449BSX8</accession>
<feature type="region of interest" description="Disordered" evidence="1">
    <location>
        <begin position="1827"/>
        <end position="1847"/>
    </location>
</feature>
<evidence type="ECO:0000256" key="1">
    <source>
        <dbReference type="SAM" id="MobiDB-lite"/>
    </source>
</evidence>
<name>A0A449BSX8_PLAVN</name>
<organism evidence="2 3">
    <name type="scientific">Plasmodium vinckei vinckei</name>
    <dbReference type="NCBI Taxonomy" id="54757"/>
    <lineage>
        <taxon>Eukaryota</taxon>
        <taxon>Sar</taxon>
        <taxon>Alveolata</taxon>
        <taxon>Apicomplexa</taxon>
        <taxon>Aconoidasida</taxon>
        <taxon>Haemosporida</taxon>
        <taxon>Plasmodiidae</taxon>
        <taxon>Plasmodium</taxon>
        <taxon>Plasmodium (Vinckeia)</taxon>
    </lineage>
</organism>